<comment type="caution">
    <text evidence="2">The sequence shown here is derived from an EMBL/GenBank/DDBJ whole genome shotgun (WGS) entry which is preliminary data.</text>
</comment>
<name>A0ABW3FMB8_9PSEU</name>
<reference evidence="3" key="1">
    <citation type="journal article" date="2019" name="Int. J. Syst. Evol. Microbiol.">
        <title>The Global Catalogue of Microorganisms (GCM) 10K type strain sequencing project: providing services to taxonomists for standard genome sequencing and annotation.</title>
        <authorList>
            <consortium name="The Broad Institute Genomics Platform"/>
            <consortium name="The Broad Institute Genome Sequencing Center for Infectious Disease"/>
            <person name="Wu L."/>
            <person name="Ma J."/>
        </authorList>
    </citation>
    <scope>NUCLEOTIDE SEQUENCE [LARGE SCALE GENOMIC DNA]</scope>
    <source>
        <strain evidence="3">CCUG 56401</strain>
    </source>
</reference>
<feature type="region of interest" description="Disordered" evidence="1">
    <location>
        <begin position="1"/>
        <end position="21"/>
    </location>
</feature>
<organism evidence="2 3">
    <name type="scientific">Saccharopolyspora rosea</name>
    <dbReference type="NCBI Taxonomy" id="524884"/>
    <lineage>
        <taxon>Bacteria</taxon>
        <taxon>Bacillati</taxon>
        <taxon>Actinomycetota</taxon>
        <taxon>Actinomycetes</taxon>
        <taxon>Pseudonocardiales</taxon>
        <taxon>Pseudonocardiaceae</taxon>
        <taxon>Saccharopolyspora</taxon>
    </lineage>
</organism>
<evidence type="ECO:0000256" key="1">
    <source>
        <dbReference type="SAM" id="MobiDB-lite"/>
    </source>
</evidence>
<gene>
    <name evidence="2" type="ORF">ACFQ16_07915</name>
</gene>
<dbReference type="Proteomes" id="UP001597018">
    <property type="component" value="Unassembled WGS sequence"/>
</dbReference>
<keyword evidence="3" id="KW-1185">Reference proteome</keyword>
<proteinExistence type="predicted"/>
<evidence type="ECO:0000313" key="2">
    <source>
        <dbReference type="EMBL" id="MFD0919666.1"/>
    </source>
</evidence>
<dbReference type="EMBL" id="JBHTIW010000003">
    <property type="protein sequence ID" value="MFD0919666.1"/>
    <property type="molecule type" value="Genomic_DNA"/>
</dbReference>
<evidence type="ECO:0000313" key="3">
    <source>
        <dbReference type="Proteomes" id="UP001597018"/>
    </source>
</evidence>
<sequence length="119" mass="13445">MTDTTSTQSNRRRRDCPPPPSFEPPYCPMCDEHTRVDDGYVICDPCGAQWDADSYEYPGAGGWTDPQQPQCSAELELRSPTSTRGPTRTWRCCMSQGHVTPQGWHVTSRGDVFFEEALR</sequence>
<dbReference type="RefSeq" id="WP_345599999.1">
    <property type="nucleotide sequence ID" value="NZ_BAABLT010000001.1"/>
</dbReference>
<accession>A0ABW3FMB8</accession>
<protein>
    <submittedName>
        <fullName evidence="2">Uncharacterized protein</fullName>
    </submittedName>
</protein>